<accession>A0AAW1LQX5</accession>
<evidence type="ECO:0000256" key="9">
    <source>
        <dbReference type="SAM" id="Phobius"/>
    </source>
</evidence>
<evidence type="ECO:0000259" key="19">
    <source>
        <dbReference type="Pfam" id="PF24991"/>
    </source>
</evidence>
<feature type="domain" description="NUP210 fourth Ig-like" evidence="19">
    <location>
        <begin position="368"/>
        <end position="442"/>
    </location>
</feature>
<keyword evidence="7" id="KW-0325">Glycoprotein</keyword>
<dbReference type="InterPro" id="IPR058779">
    <property type="entry name" value="Ig_NUP210_13th"/>
</dbReference>
<dbReference type="Pfam" id="PF24935">
    <property type="entry name" value="Ig_NUP210_6th"/>
    <property type="match status" value="1"/>
</dbReference>
<feature type="domain" description="NUP210 Ig-like" evidence="21">
    <location>
        <begin position="1191"/>
        <end position="1306"/>
    </location>
</feature>
<dbReference type="Pfam" id="PF22963">
    <property type="entry name" value="Ig_NUP210_3rd"/>
    <property type="match status" value="1"/>
</dbReference>
<dbReference type="Pfam" id="PF26183">
    <property type="entry name" value="Ig_NUP210_14th"/>
    <property type="match status" value="1"/>
</dbReference>
<dbReference type="InterPro" id="IPR055094">
    <property type="entry name" value="NUP210_Ig15"/>
</dbReference>
<dbReference type="Proteomes" id="UP001458880">
    <property type="component" value="Unassembled WGS sequence"/>
</dbReference>
<evidence type="ECO:0000259" key="18">
    <source>
        <dbReference type="Pfam" id="PF24935"/>
    </source>
</evidence>
<dbReference type="InterPro" id="IPR045197">
    <property type="entry name" value="NUP210-like"/>
</dbReference>
<feature type="transmembrane region" description="Helical" evidence="9">
    <location>
        <begin position="1844"/>
        <end position="1865"/>
    </location>
</feature>
<dbReference type="InterPro" id="IPR055096">
    <property type="entry name" value="Ig_NUP210_1st"/>
</dbReference>
<dbReference type="InterPro" id="IPR056898">
    <property type="entry name" value="Ig_NUP210_6th"/>
</dbReference>
<feature type="domain" description="NUP210 Ig-like" evidence="16">
    <location>
        <begin position="149"/>
        <end position="254"/>
    </location>
</feature>
<dbReference type="GO" id="GO:0005643">
    <property type="term" value="C:nuclear pore"/>
    <property type="evidence" value="ECO:0007669"/>
    <property type="project" value="TreeGrafter"/>
</dbReference>
<evidence type="ECO:0000259" key="20">
    <source>
        <dbReference type="Pfam" id="PF25354"/>
    </source>
</evidence>
<feature type="domain" description="NUP210 Ig-like" evidence="17">
    <location>
        <begin position="919"/>
        <end position="996"/>
    </location>
</feature>
<dbReference type="InterPro" id="IPR056897">
    <property type="entry name" value="Ig_NUP210_4th"/>
</dbReference>
<dbReference type="Pfam" id="PF26182">
    <property type="entry name" value="Ig_NUP210_5th"/>
    <property type="match status" value="1"/>
</dbReference>
<keyword evidence="8" id="KW-0539">Nucleus</keyword>
<dbReference type="SUPFAM" id="SSF49373">
    <property type="entry name" value="Invasin/intimin cell-adhesion fragments"/>
    <property type="match status" value="1"/>
</dbReference>
<dbReference type="InterPro" id="IPR055097">
    <property type="entry name" value="Ig_NUP210_2nd"/>
</dbReference>
<keyword evidence="4 10" id="KW-0732">Signal</keyword>
<evidence type="ECO:0000259" key="15">
    <source>
        <dbReference type="Pfam" id="PF22967"/>
    </source>
</evidence>
<dbReference type="Pfam" id="PF22959">
    <property type="entry name" value="Ig_NUP210_15th"/>
    <property type="match status" value="1"/>
</dbReference>
<evidence type="ECO:0000259" key="12">
    <source>
        <dbReference type="Pfam" id="PF22959"/>
    </source>
</evidence>
<evidence type="ECO:0000256" key="3">
    <source>
        <dbReference type="ARBA" id="ARBA00022692"/>
    </source>
</evidence>
<dbReference type="GO" id="GO:0031965">
    <property type="term" value="C:nuclear membrane"/>
    <property type="evidence" value="ECO:0007669"/>
    <property type="project" value="UniProtKB-SubCell"/>
</dbReference>
<comment type="subcellular location">
    <subcellularLocation>
        <location evidence="1">Nucleus membrane</location>
        <topology evidence="1">Single-pass membrane protein</topology>
    </subcellularLocation>
</comment>
<dbReference type="InterPro" id="IPR055095">
    <property type="entry name" value="NUP210_Ig_C"/>
</dbReference>
<feature type="signal peptide" evidence="10">
    <location>
        <begin position="1"/>
        <end position="24"/>
    </location>
</feature>
<feature type="chain" id="PRO_5043598231" evidence="10">
    <location>
        <begin position="25"/>
        <end position="1956"/>
    </location>
</feature>
<feature type="domain" description="NUP210 C-terminal Ig-like" evidence="11">
    <location>
        <begin position="1595"/>
        <end position="1753"/>
    </location>
</feature>
<evidence type="ECO:0000256" key="1">
    <source>
        <dbReference type="ARBA" id="ARBA00004590"/>
    </source>
</evidence>
<dbReference type="InterPro" id="IPR008964">
    <property type="entry name" value="Invasin/intimin_cell_adhesion"/>
</dbReference>
<keyword evidence="23" id="KW-1185">Reference proteome</keyword>
<dbReference type="PANTHER" id="PTHR23019">
    <property type="entry name" value="NUCLEAR PORE MEMBRANE GLYCOPROTEIN GP210-RELATED"/>
    <property type="match status" value="1"/>
</dbReference>
<feature type="domain" description="NUP210 Ig-like" evidence="14">
    <location>
        <begin position="263"/>
        <end position="357"/>
    </location>
</feature>
<evidence type="ECO:0000256" key="4">
    <source>
        <dbReference type="ARBA" id="ARBA00022729"/>
    </source>
</evidence>
<evidence type="ECO:0000259" key="17">
    <source>
        <dbReference type="Pfam" id="PF24902"/>
    </source>
</evidence>
<reference evidence="22 23" key="1">
    <citation type="journal article" date="2024" name="BMC Genomics">
        <title>De novo assembly and annotation of Popillia japonica's genome with initial clues to its potential as an invasive pest.</title>
        <authorList>
            <person name="Cucini C."/>
            <person name="Boschi S."/>
            <person name="Funari R."/>
            <person name="Cardaioli E."/>
            <person name="Iannotti N."/>
            <person name="Marturano G."/>
            <person name="Paoli F."/>
            <person name="Bruttini M."/>
            <person name="Carapelli A."/>
            <person name="Frati F."/>
            <person name="Nardi F."/>
        </authorList>
    </citation>
    <scope>NUCLEOTIDE SEQUENCE [LARGE SCALE GENOMIC DNA]</scope>
    <source>
        <strain evidence="22">DMR45628</strain>
    </source>
</reference>
<dbReference type="InterPro" id="IPR056899">
    <property type="entry name" value="Ig_NUP210_9th"/>
</dbReference>
<dbReference type="Pfam" id="PF22962">
    <property type="entry name" value="Ig_NUP210_7th"/>
    <property type="match status" value="1"/>
</dbReference>
<feature type="domain" description="NUP210 Ig-like" evidence="18">
    <location>
        <begin position="549"/>
        <end position="637"/>
    </location>
</feature>
<evidence type="ECO:0000313" key="22">
    <source>
        <dbReference type="EMBL" id="KAK9736884.1"/>
    </source>
</evidence>
<keyword evidence="6 9" id="KW-0472">Membrane</keyword>
<keyword evidence="3 9" id="KW-0812">Transmembrane</keyword>
<comment type="caution">
    <text evidence="22">The sequence shown here is derived from an EMBL/GenBank/DDBJ whole genome shotgun (WGS) entry which is preliminary data.</text>
</comment>
<sequence>MASGYVTVLNKLLYFLLFVSITRSSKLNVPHVLLPIFNELNVNFTLEAVNGGCYKWSTTRVDLVTLNLIDPKPGGSCSRKAVVAAISKERARNVAVVLAEEVNSQLVLRVDVIVDVIDSLTISTTTKEIIMELRVDVIVDVIDSLTISTTTKEIIMDEVPETFKVIAFDNQGNQFTSLEGVEFDWKILCLGASKDLTVLRFMRFRDSPYKTPSSIEAFEEQNKRGHIVLLEGIKTGMAKVQVKLPYEEYSFIKPQDVTLSVVANLIILPATIYCMPYDVVEFKIYSLNNGKVEEIATPNSQYYLVVESKAFASIDPHSGVVTALKEGRTRIVLHDRNVDANDPNVKLPSATLHIVQPAYMTLTLLPYNNWEILLSEHHDIVVDVFSSDNHKLYLGSTAELHVQVGEIFHIQQRSANGSWLTGWAHHEGVAPVQAVLEGVVHSRLGRSKIEPLTAAKDIIIYPRIILTPAEVILPWDPISKPKYLIDITATGGDGKFLWTSSNHSIGLVNQIGQVRTHSDGYFEVSAVMQRNHNNRESAKFHILTPFRLEIVEYVSEAEVGSPIHLHVALYAEKKDKSGLVTHIPFTNCQELPFKVQTSDENFMYNRSSTIQPVGISCANVALIGKTIAFSKITVSYNKDGNFLEDTVTVSTYKPLIMQYPTEDVVLAVGTTKQLIFSGGPRPSPSRIDTYSRNVRSNNKQAVEAIDTTEFETIVGNDDNSVVRVVCKALGEAEVTLSIVNSPMIPACKNPAASITVKVYCAKPRSVSLQPEIKVADAESCPMDLSAEKVVVESNQDIELDVTVRDENGLRFLNISSLKFEWSTTPGDAGIIKWKNRISPRDKLIGTLNYGDRSYQVITPKTDITTLTVHAKIVGYLTDVLKAQKVKPEHPPFLTEDELTADLPVLATTIGLYLVDDTVVTPNEITLYNHPGNKVVLPIKQGSGYYKLILSSSFVADVKYLSNTKEVQIKPVADGDLRIQLIDLCLQSKPAIITVQVLSVHIIRVEMTDKVEINKCIPAIVRLYDESDNLLNLPNLDLINLRVDTEKQIVNAKRLQPSEDEKWGDGEVRYVFTGQELGDTKVTFSVLGAKEEVSSAPLDLQVFPPLVLYPRNATLIIGSSLHFFNKGGPQPESNLEFSVAPDNVAALNDIGILKGLALGAARVKARAIGTNPTTGQKVIYSHDTADVTVVPLLGIRIGAPLTRFKVGSKVPVWAIGMPDLISPMIIGAIEDSISFNWEVDDPNIIQLRGIFEEIGIMYGSNDKISTRVMAISPGRTKLRLNVTIPGHVANCPERPFVYFSDAIDIEIFEGLVLIEPKDVSSRSVLMAPYSSLKIITNMDGQSQISYKLIGEDSPDSQNQRSLTIPNPLVTITEDGVLQSHGMVGYSMVLVTTRDDHGLTQTLSLIVEVKPIYYMLLNVVANWMIASDDPSDVVPLGAEFQLRATYHDNTGQEFTAGTAQLHVRTSRFDLTRVRQGKDNSTLIVSMKKPGDTVLKVWADGLKKTADYIKLHVKQTVTPSVDHLVTGDVVCLWTPVTPVNNIGKWSSSDSKLLTVEQERGIGTVTGQSGNVAILHSLLPVASLQLQVLPINHIRLLNPDSNQILTNSESGRTVEVPLVIHSETTENRKNNLITSWHCRDKGSLSITSFPFTCDIVFSNSSLEFPISHIFTVQSGFNSQTGLYSCNILSTGANDATVSVLETNVIVTAHSESNDVISNSVEITFHPALFYDEELVLDDDSFSADLLIVGSESVLNDVTVTPVDANLLSVYNVERSSSNLLKHNIKLLDYHWKLSEFEEPLTLNLYSKVSDERGKIHVKIASPDRFPRHECAADGRTALTSIMYNYRQFIAIVASMLVIFFVTFYAYSYYIQPIINVNIHPTGSLLTGASSNVTPTSSHRSPNASIIQRPCPNTQSFLQQSQNVSYGTNLSGSYANREPVYGDPSNFYSTSPEVRRNRRLM</sequence>
<feature type="domain" description="NUP210 Ig-like" evidence="13">
    <location>
        <begin position="660"/>
        <end position="761"/>
    </location>
</feature>
<dbReference type="Pfam" id="PF26181">
    <property type="entry name" value="Ig_NUP210_13th"/>
    <property type="match status" value="1"/>
</dbReference>
<organism evidence="22 23">
    <name type="scientific">Popillia japonica</name>
    <name type="common">Japanese beetle</name>
    <dbReference type="NCBI Taxonomy" id="7064"/>
    <lineage>
        <taxon>Eukaryota</taxon>
        <taxon>Metazoa</taxon>
        <taxon>Ecdysozoa</taxon>
        <taxon>Arthropoda</taxon>
        <taxon>Hexapoda</taxon>
        <taxon>Insecta</taxon>
        <taxon>Pterygota</taxon>
        <taxon>Neoptera</taxon>
        <taxon>Endopterygota</taxon>
        <taxon>Coleoptera</taxon>
        <taxon>Polyphaga</taxon>
        <taxon>Scarabaeiformia</taxon>
        <taxon>Scarabaeidae</taxon>
        <taxon>Rutelinae</taxon>
        <taxon>Popillia</taxon>
    </lineage>
</organism>
<dbReference type="Pfam" id="PF25354">
    <property type="entry name" value="Ig_NUP210_16th"/>
    <property type="match status" value="1"/>
</dbReference>
<keyword evidence="5 9" id="KW-1133">Transmembrane helix</keyword>
<proteinExistence type="inferred from homology"/>
<dbReference type="PANTHER" id="PTHR23019:SF0">
    <property type="entry name" value="NUCLEAR PORE MEMBRANE GLYCOPROTEIN 210"/>
    <property type="match status" value="1"/>
</dbReference>
<dbReference type="Pfam" id="PF24991">
    <property type="entry name" value="Ig_NUP210_4th"/>
    <property type="match status" value="1"/>
</dbReference>
<dbReference type="Pfam" id="PF22967">
    <property type="entry name" value="Ig_NUP210_1st"/>
    <property type="match status" value="1"/>
</dbReference>
<evidence type="ECO:0000256" key="5">
    <source>
        <dbReference type="ARBA" id="ARBA00022989"/>
    </source>
</evidence>
<dbReference type="InterPro" id="IPR055098">
    <property type="entry name" value="Ig_NUP210_3rd"/>
</dbReference>
<dbReference type="Pfam" id="PF22969">
    <property type="entry name" value="Ig_NUP210_2nd"/>
    <property type="match status" value="1"/>
</dbReference>
<comment type="similarity">
    <text evidence="2">Belongs to the NUP210 family.</text>
</comment>
<evidence type="ECO:0000256" key="6">
    <source>
        <dbReference type="ARBA" id="ARBA00023136"/>
    </source>
</evidence>
<feature type="domain" description="NUP210 Ig-like" evidence="20">
    <location>
        <begin position="1519"/>
        <end position="1575"/>
    </location>
</feature>
<evidence type="ECO:0000259" key="11">
    <source>
        <dbReference type="Pfam" id="PF22957"/>
    </source>
</evidence>
<evidence type="ECO:0000313" key="23">
    <source>
        <dbReference type="Proteomes" id="UP001458880"/>
    </source>
</evidence>
<gene>
    <name evidence="22" type="ORF">QE152_g11207</name>
</gene>
<evidence type="ECO:0000259" key="16">
    <source>
        <dbReference type="Pfam" id="PF22969"/>
    </source>
</evidence>
<name>A0AAW1LQX5_POPJA</name>
<evidence type="ECO:0000259" key="13">
    <source>
        <dbReference type="Pfam" id="PF22962"/>
    </source>
</evidence>
<feature type="domain" description="NUP210 Ig-like" evidence="12">
    <location>
        <begin position="1411"/>
        <end position="1510"/>
    </location>
</feature>
<evidence type="ECO:0000256" key="2">
    <source>
        <dbReference type="ARBA" id="ARBA00007313"/>
    </source>
</evidence>
<evidence type="ECO:0000256" key="10">
    <source>
        <dbReference type="SAM" id="SignalP"/>
    </source>
</evidence>
<dbReference type="Pfam" id="PF22957">
    <property type="entry name" value="NUP210_Ig"/>
    <property type="match status" value="1"/>
</dbReference>
<dbReference type="Pfam" id="PF24902">
    <property type="entry name" value="Ig_NUP210_9th"/>
    <property type="match status" value="1"/>
</dbReference>
<dbReference type="InterPro" id="IPR057586">
    <property type="entry name" value="Ig_NUP210_16th"/>
</dbReference>
<evidence type="ECO:0000256" key="8">
    <source>
        <dbReference type="ARBA" id="ARBA00023242"/>
    </source>
</evidence>
<evidence type="ECO:0000259" key="21">
    <source>
        <dbReference type="Pfam" id="PF26181"/>
    </source>
</evidence>
<dbReference type="InterPro" id="IPR055099">
    <property type="entry name" value="Ig_NUP210_7th"/>
</dbReference>
<feature type="domain" description="NUP210 Ig-like" evidence="15">
    <location>
        <begin position="25"/>
        <end position="115"/>
    </location>
</feature>
<evidence type="ECO:0000259" key="14">
    <source>
        <dbReference type="Pfam" id="PF22963"/>
    </source>
</evidence>
<dbReference type="EMBL" id="JASPKY010000108">
    <property type="protein sequence ID" value="KAK9736884.1"/>
    <property type="molecule type" value="Genomic_DNA"/>
</dbReference>
<evidence type="ECO:0000256" key="7">
    <source>
        <dbReference type="ARBA" id="ARBA00023180"/>
    </source>
</evidence>
<protein>
    <submittedName>
        <fullName evidence="22">Bacterial Ig-like domain (Group 2)</fullName>
    </submittedName>
</protein>